<dbReference type="EMBL" id="JACHKT010000020">
    <property type="protein sequence ID" value="MBB6004131.1"/>
    <property type="molecule type" value="Genomic_DNA"/>
</dbReference>
<comment type="subcellular location">
    <subcellularLocation>
        <location evidence="1">Cell outer membrane</location>
    </subcellularLocation>
</comment>
<dbReference type="Proteomes" id="UP000524404">
    <property type="component" value="Unassembled WGS sequence"/>
</dbReference>
<feature type="domain" description="SusD-like N-terminal" evidence="7">
    <location>
        <begin position="21"/>
        <end position="222"/>
    </location>
</feature>
<dbReference type="InterPro" id="IPR011990">
    <property type="entry name" value="TPR-like_helical_dom_sf"/>
</dbReference>
<evidence type="ECO:0000313" key="9">
    <source>
        <dbReference type="Proteomes" id="UP000524404"/>
    </source>
</evidence>
<reference evidence="8 9" key="1">
    <citation type="submission" date="2020-08" db="EMBL/GenBank/DDBJ databases">
        <title>Functional genomics of gut bacteria from endangered species of beetles.</title>
        <authorList>
            <person name="Carlos-Shanley C."/>
        </authorList>
    </citation>
    <scope>NUCLEOTIDE SEQUENCE [LARGE SCALE GENOMIC DNA]</scope>
    <source>
        <strain evidence="8 9">S00070</strain>
    </source>
</reference>
<evidence type="ECO:0000256" key="5">
    <source>
        <dbReference type="ARBA" id="ARBA00023237"/>
    </source>
</evidence>
<dbReference type="Pfam" id="PF07980">
    <property type="entry name" value="SusD_RagB"/>
    <property type="match status" value="1"/>
</dbReference>
<dbReference type="SUPFAM" id="SSF48452">
    <property type="entry name" value="TPR-like"/>
    <property type="match status" value="1"/>
</dbReference>
<dbReference type="Gene3D" id="1.25.40.390">
    <property type="match status" value="1"/>
</dbReference>
<evidence type="ECO:0000256" key="4">
    <source>
        <dbReference type="ARBA" id="ARBA00023136"/>
    </source>
</evidence>
<evidence type="ECO:0000259" key="7">
    <source>
        <dbReference type="Pfam" id="PF14322"/>
    </source>
</evidence>
<keyword evidence="3" id="KW-0732">Signal</keyword>
<proteinExistence type="inferred from homology"/>
<dbReference type="GO" id="GO:0009279">
    <property type="term" value="C:cell outer membrane"/>
    <property type="evidence" value="ECO:0007669"/>
    <property type="project" value="UniProtKB-SubCell"/>
</dbReference>
<evidence type="ECO:0000256" key="3">
    <source>
        <dbReference type="ARBA" id="ARBA00022729"/>
    </source>
</evidence>
<organism evidence="8 9">
    <name type="scientific">Arcicella rosea</name>
    <dbReference type="NCBI Taxonomy" id="502909"/>
    <lineage>
        <taxon>Bacteria</taxon>
        <taxon>Pseudomonadati</taxon>
        <taxon>Bacteroidota</taxon>
        <taxon>Cytophagia</taxon>
        <taxon>Cytophagales</taxon>
        <taxon>Flectobacillaceae</taxon>
        <taxon>Arcicella</taxon>
    </lineage>
</organism>
<keyword evidence="9" id="KW-1185">Reference proteome</keyword>
<protein>
    <recommendedName>
        <fullName evidence="10">Starch-binding associating with outer membrane</fullName>
    </recommendedName>
</protein>
<evidence type="ECO:0000256" key="2">
    <source>
        <dbReference type="ARBA" id="ARBA00006275"/>
    </source>
</evidence>
<evidence type="ECO:0000256" key="1">
    <source>
        <dbReference type="ARBA" id="ARBA00004442"/>
    </source>
</evidence>
<dbReference type="AlphaFoldDB" id="A0A841EXE1"/>
<evidence type="ECO:0008006" key="10">
    <source>
        <dbReference type="Google" id="ProtNLM"/>
    </source>
</evidence>
<accession>A0A841EXE1</accession>
<comment type="caution">
    <text evidence="8">The sequence shown here is derived from an EMBL/GenBank/DDBJ whole genome shotgun (WGS) entry which is preliminary data.</text>
</comment>
<keyword evidence="4" id="KW-0472">Membrane</keyword>
<dbReference type="RefSeq" id="WP_184134955.1">
    <property type="nucleotide sequence ID" value="NZ_JACHKT010000020.1"/>
</dbReference>
<keyword evidence="5" id="KW-0998">Cell outer membrane</keyword>
<comment type="similarity">
    <text evidence="2">Belongs to the SusD family.</text>
</comment>
<dbReference type="Pfam" id="PF14322">
    <property type="entry name" value="SusD-like_3"/>
    <property type="match status" value="1"/>
</dbReference>
<evidence type="ECO:0000259" key="6">
    <source>
        <dbReference type="Pfam" id="PF07980"/>
    </source>
</evidence>
<dbReference type="InterPro" id="IPR033985">
    <property type="entry name" value="SusD-like_N"/>
</dbReference>
<name>A0A841EXE1_9BACT</name>
<evidence type="ECO:0000313" key="8">
    <source>
        <dbReference type="EMBL" id="MBB6004131.1"/>
    </source>
</evidence>
<feature type="domain" description="RagB/SusD" evidence="6">
    <location>
        <begin position="308"/>
        <end position="589"/>
    </location>
</feature>
<sequence>MKKLSILSFAVLSVFCFSCSDYLDKQPDDMLTINDVFAKRLEAEKYLASIYSFLPDEAGPYDNLSPISDEADFVWTGIGANNINTGNWSPTSIPYNPYTNYYKAIRSASVYINQVEKCLECETVTPGINIRTKAEARALRAYYYFLLIRQYGPVVILPEIIPVDASNNDTQLPRNSYEECVKYITAELDLAAKELPAVQTNVREYGRMDQRAVMAIKARVLLYGASPLFNGNNQDFEDFKNAKDGKKLISNTYDANKWKLAADAAKAVIDMMPTGLYKKMDANGQLNPLTSYRDLFVDRWNSEVIWARPSTRTNEFTQHAAPRQMKGWNGLGITQQMVDAYHMNNGKLINESGSGYVESGFSTANTKYTKVGDWNMYLNREPRFYVSVLYNHDEWPFSGSSSYTPIQLYATGLSGRNGSHDHTETGYLLTKFVSADSDVPNGRYTQQAWIFFRLGEMYLNYAEALNEYSAGNADIAKYVNLIRERAGLPALPTGLSQAEMRQKIQHERRIELAFEGHRVFDVRRWRIADATQGGPMYGMNVNKGTNFNDADFYQRVVFETRVFQKKHYFWPIQQSEIDRNRQMIQNPGW</sequence>
<dbReference type="InterPro" id="IPR012944">
    <property type="entry name" value="SusD_RagB_dom"/>
</dbReference>
<gene>
    <name evidence="8" type="ORF">HNP25_002794</name>
</gene>